<dbReference type="Gene3D" id="3.30.465.10">
    <property type="match status" value="1"/>
</dbReference>
<protein>
    <submittedName>
        <fullName evidence="7">FAD/FMN-containing dehydrogenase</fullName>
    </submittedName>
</protein>
<dbReference type="InterPro" id="IPR006094">
    <property type="entry name" value="Oxid_FAD_bind_N"/>
</dbReference>
<organism evidence="7 8">
    <name type="scientific">Actinokineospora alba</name>
    <dbReference type="NCBI Taxonomy" id="504798"/>
    <lineage>
        <taxon>Bacteria</taxon>
        <taxon>Bacillati</taxon>
        <taxon>Actinomycetota</taxon>
        <taxon>Actinomycetes</taxon>
        <taxon>Pseudonocardiales</taxon>
        <taxon>Pseudonocardiaceae</taxon>
        <taxon>Actinokineospora</taxon>
    </lineage>
</organism>
<evidence type="ECO:0000256" key="3">
    <source>
        <dbReference type="ARBA" id="ARBA00022630"/>
    </source>
</evidence>
<comment type="similarity">
    <text evidence="2">Belongs to the oxygen-dependent FAD-linked oxidoreductase family.</text>
</comment>
<name>A0A1H0M723_9PSEU</name>
<keyword evidence="3" id="KW-0285">Flavoprotein</keyword>
<dbReference type="Gene3D" id="3.30.43.10">
    <property type="entry name" value="Uridine Diphospho-n-acetylenolpyruvylglucosamine Reductase, domain 2"/>
    <property type="match status" value="2"/>
</dbReference>
<dbReference type="Proteomes" id="UP000199651">
    <property type="component" value="Unassembled WGS sequence"/>
</dbReference>
<dbReference type="SUPFAM" id="SSF55103">
    <property type="entry name" value="FAD-linked oxidases, C-terminal domain"/>
    <property type="match status" value="1"/>
</dbReference>
<feature type="domain" description="FAD-binding PCMH-type" evidence="6">
    <location>
        <begin position="71"/>
        <end position="250"/>
    </location>
</feature>
<dbReference type="STRING" id="504798.SAMN05421871_10524"/>
<evidence type="ECO:0000313" key="7">
    <source>
        <dbReference type="EMBL" id="SDO76091.1"/>
    </source>
</evidence>
<keyword evidence="8" id="KW-1185">Reference proteome</keyword>
<dbReference type="GO" id="GO:0019139">
    <property type="term" value="F:cytokinin dehydrogenase activity"/>
    <property type="evidence" value="ECO:0007669"/>
    <property type="project" value="InterPro"/>
</dbReference>
<dbReference type="Gene3D" id="3.40.462.10">
    <property type="entry name" value="FAD-linked oxidases, C-terminal domain"/>
    <property type="match status" value="1"/>
</dbReference>
<dbReference type="SUPFAM" id="SSF56176">
    <property type="entry name" value="FAD-binding/transporter-associated domain-like"/>
    <property type="match status" value="1"/>
</dbReference>
<dbReference type="InterPro" id="IPR006311">
    <property type="entry name" value="TAT_signal"/>
</dbReference>
<proteinExistence type="inferred from homology"/>
<dbReference type="OrthoDB" id="6278354at2"/>
<dbReference type="InterPro" id="IPR016164">
    <property type="entry name" value="FAD-linked_Oxase-like_C"/>
</dbReference>
<accession>A0A1H0M723</accession>
<dbReference type="PANTHER" id="PTHR13878">
    <property type="entry name" value="GULONOLACTONE OXIDASE"/>
    <property type="match status" value="1"/>
</dbReference>
<dbReference type="InterPro" id="IPR036318">
    <property type="entry name" value="FAD-bd_PCMH-like_sf"/>
</dbReference>
<evidence type="ECO:0000256" key="1">
    <source>
        <dbReference type="ARBA" id="ARBA00001974"/>
    </source>
</evidence>
<evidence type="ECO:0000259" key="6">
    <source>
        <dbReference type="PROSITE" id="PS51387"/>
    </source>
</evidence>
<dbReference type="PANTHER" id="PTHR13878:SF53">
    <property type="entry name" value="CYTOKININ DEHYDROGENASE 6"/>
    <property type="match status" value="1"/>
</dbReference>
<keyword evidence="5" id="KW-0560">Oxidoreductase</keyword>
<dbReference type="InterPro" id="IPR016166">
    <property type="entry name" value="FAD-bd_PCMH"/>
</dbReference>
<evidence type="ECO:0000256" key="4">
    <source>
        <dbReference type="ARBA" id="ARBA00022827"/>
    </source>
</evidence>
<dbReference type="PROSITE" id="PS51387">
    <property type="entry name" value="FAD_PCMH"/>
    <property type="match status" value="1"/>
</dbReference>
<comment type="cofactor">
    <cofactor evidence="1">
        <name>FAD</name>
        <dbReference type="ChEBI" id="CHEBI:57692"/>
    </cofactor>
</comment>
<dbReference type="PROSITE" id="PS51318">
    <property type="entry name" value="TAT"/>
    <property type="match status" value="1"/>
</dbReference>
<keyword evidence="4" id="KW-0274">FAD</keyword>
<dbReference type="Pfam" id="PF01565">
    <property type="entry name" value="FAD_binding_4"/>
    <property type="match status" value="1"/>
</dbReference>
<evidence type="ECO:0000256" key="2">
    <source>
        <dbReference type="ARBA" id="ARBA00005466"/>
    </source>
</evidence>
<dbReference type="GO" id="GO:0009690">
    <property type="term" value="P:cytokinin metabolic process"/>
    <property type="evidence" value="ECO:0007669"/>
    <property type="project" value="InterPro"/>
</dbReference>
<dbReference type="GO" id="GO:0071949">
    <property type="term" value="F:FAD binding"/>
    <property type="evidence" value="ECO:0007669"/>
    <property type="project" value="InterPro"/>
</dbReference>
<reference evidence="8" key="1">
    <citation type="submission" date="2016-10" db="EMBL/GenBank/DDBJ databases">
        <authorList>
            <person name="Varghese N."/>
            <person name="Submissions S."/>
        </authorList>
    </citation>
    <scope>NUCLEOTIDE SEQUENCE [LARGE SCALE GENOMIC DNA]</scope>
    <source>
        <strain evidence="8">IBRC-M 10655</strain>
    </source>
</reference>
<dbReference type="EMBL" id="FNJB01000004">
    <property type="protein sequence ID" value="SDO76091.1"/>
    <property type="molecule type" value="Genomic_DNA"/>
</dbReference>
<dbReference type="InterPro" id="IPR050432">
    <property type="entry name" value="FAD-linked_Oxidoreductases_BP"/>
</dbReference>
<evidence type="ECO:0000256" key="5">
    <source>
        <dbReference type="ARBA" id="ARBA00023002"/>
    </source>
</evidence>
<dbReference type="InterPro" id="IPR016170">
    <property type="entry name" value="Cytok_DH_C_sf"/>
</dbReference>
<dbReference type="InterPro" id="IPR015345">
    <property type="entry name" value="Cytokinin_DH_FAD/cytokin-bd"/>
</dbReference>
<evidence type="ECO:0000313" key="8">
    <source>
        <dbReference type="Proteomes" id="UP000199651"/>
    </source>
</evidence>
<dbReference type="Pfam" id="PF09265">
    <property type="entry name" value="Cytokin-bind"/>
    <property type="match status" value="1"/>
</dbReference>
<sequence>MTSSLSRRNILKSGAAGAAATIVGWSVANSAFVTAAQASPGPYNSLPTLDGVLETAGASLEGFGKDFGVLVTGTPRAVLRPGSVQDIAKMVGYARRNGLKIAMNGQSGNEPAYYESHSSYGQALVPGGISIDSRKLNRIHYISRGRAWVDTGVTIAELTDAALAQGLTTIGITDYLHLSIGGVISVGGIGGQVQKHGLFCDTVEAIEIVTGTGDVVVASPSNKPELFQAAVGGAGQFGIITKALIRLAPAPTQALVMNLFYEDMATFVADQEKIMVENRVTHQEGEIVRKADDSGWRYKVEAVVYYTTTAPDQNRILSGLRDTRADIQITQMPYRDWLFRIDPLEAYLKEAGFWHQPKPWLSLVLPSSTVQRFIPSVIADLQPTDLGIGFSGLYPFLRSKLTHPFFMLPETRDEKLWLFDLLRFPFPDDPNLQRMLDQNRRLYDLSKPLGAKRYTVGAIPGMTPGEWRGHFGSQYSRLLDAKRRYDPDCVLTPGQHFFA</sequence>
<dbReference type="AlphaFoldDB" id="A0A1H0M723"/>
<gene>
    <name evidence="7" type="ORF">SAMN05192558_104436</name>
</gene>
<dbReference type="RefSeq" id="WP_091374337.1">
    <property type="nucleotide sequence ID" value="NZ_FNDV01000005.1"/>
</dbReference>
<dbReference type="InterPro" id="IPR016169">
    <property type="entry name" value="FAD-bd_PCMH_sub2"/>
</dbReference>
<dbReference type="InterPro" id="IPR016167">
    <property type="entry name" value="FAD-bd_PCMH_sub1"/>
</dbReference>